<feature type="chain" id="PRO_5045870655" evidence="1">
    <location>
        <begin position="21"/>
        <end position="166"/>
    </location>
</feature>
<keyword evidence="1" id="KW-0732">Signal</keyword>
<name>A0ABR3FHP5_9AGAR</name>
<dbReference type="EMBL" id="JBAHYK010000355">
    <property type="protein sequence ID" value="KAL0574885.1"/>
    <property type="molecule type" value="Genomic_DNA"/>
</dbReference>
<gene>
    <name evidence="2" type="ORF">V5O48_007074</name>
</gene>
<dbReference type="PROSITE" id="PS51257">
    <property type="entry name" value="PROKAR_LIPOPROTEIN"/>
    <property type="match status" value="1"/>
</dbReference>
<evidence type="ECO:0000256" key="1">
    <source>
        <dbReference type="SAM" id="SignalP"/>
    </source>
</evidence>
<proteinExistence type="predicted"/>
<feature type="signal peptide" evidence="1">
    <location>
        <begin position="1"/>
        <end position="20"/>
    </location>
</feature>
<evidence type="ECO:0000313" key="3">
    <source>
        <dbReference type="Proteomes" id="UP001465976"/>
    </source>
</evidence>
<comment type="caution">
    <text evidence="2">The sequence shown here is derived from an EMBL/GenBank/DDBJ whole genome shotgun (WGS) entry which is preliminary data.</text>
</comment>
<keyword evidence="3" id="KW-1185">Reference proteome</keyword>
<protein>
    <submittedName>
        <fullName evidence="2">Uncharacterized protein</fullName>
    </submittedName>
</protein>
<accession>A0ABR3FHP5</accession>
<dbReference type="Proteomes" id="UP001465976">
    <property type="component" value="Unassembled WGS sequence"/>
</dbReference>
<sequence length="166" mass="16997">MQSIRSLFVLCAVAIGFAQACTPNFEGAPILVKAGDGSNLLPNPPTQPGPWHIQQDGQANPGYLFRDANNNNRMLTRNPDNTVSMGPAADSGNDPRQVYHLQCQMCVPGAATAAPGTIVASLCSIAATDPTTSLCVNSAGASPSTSFGLVGCARVSAGGVFSFSKA</sequence>
<reference evidence="2 3" key="1">
    <citation type="submission" date="2024-02" db="EMBL/GenBank/DDBJ databases">
        <title>A draft genome for the cacao thread blight pathogen Marasmius crinis-equi.</title>
        <authorList>
            <person name="Cohen S.P."/>
            <person name="Baruah I.K."/>
            <person name="Amoako-Attah I."/>
            <person name="Bukari Y."/>
            <person name="Meinhardt L.W."/>
            <person name="Bailey B.A."/>
        </authorList>
    </citation>
    <scope>NUCLEOTIDE SEQUENCE [LARGE SCALE GENOMIC DNA]</scope>
    <source>
        <strain evidence="2 3">GH-76</strain>
    </source>
</reference>
<evidence type="ECO:0000313" key="2">
    <source>
        <dbReference type="EMBL" id="KAL0574885.1"/>
    </source>
</evidence>
<organism evidence="2 3">
    <name type="scientific">Marasmius crinis-equi</name>
    <dbReference type="NCBI Taxonomy" id="585013"/>
    <lineage>
        <taxon>Eukaryota</taxon>
        <taxon>Fungi</taxon>
        <taxon>Dikarya</taxon>
        <taxon>Basidiomycota</taxon>
        <taxon>Agaricomycotina</taxon>
        <taxon>Agaricomycetes</taxon>
        <taxon>Agaricomycetidae</taxon>
        <taxon>Agaricales</taxon>
        <taxon>Marasmiineae</taxon>
        <taxon>Marasmiaceae</taxon>
        <taxon>Marasmius</taxon>
    </lineage>
</organism>